<gene>
    <name evidence="1" type="ORF">RFULGI_LOCUS5737</name>
</gene>
<keyword evidence="2" id="KW-1185">Reference proteome</keyword>
<sequence>MQLEQQFDQNEWNSAELQEYLLYLEQREKDVRLYEDYISYSQKYYGLGVKQSPG</sequence>
<evidence type="ECO:0000313" key="1">
    <source>
        <dbReference type="EMBL" id="CAG8578262.1"/>
    </source>
</evidence>
<comment type="caution">
    <text evidence="1">The sequence shown here is derived from an EMBL/GenBank/DDBJ whole genome shotgun (WGS) entry which is preliminary data.</text>
</comment>
<name>A0A9N9G3W1_9GLOM</name>
<accession>A0A9N9G3W1</accession>
<dbReference type="EMBL" id="CAJVPZ010006814">
    <property type="protein sequence ID" value="CAG8578262.1"/>
    <property type="molecule type" value="Genomic_DNA"/>
</dbReference>
<feature type="non-terminal residue" evidence="1">
    <location>
        <position position="54"/>
    </location>
</feature>
<dbReference type="Proteomes" id="UP000789396">
    <property type="component" value="Unassembled WGS sequence"/>
</dbReference>
<organism evidence="1 2">
    <name type="scientific">Racocetra fulgida</name>
    <dbReference type="NCBI Taxonomy" id="60492"/>
    <lineage>
        <taxon>Eukaryota</taxon>
        <taxon>Fungi</taxon>
        <taxon>Fungi incertae sedis</taxon>
        <taxon>Mucoromycota</taxon>
        <taxon>Glomeromycotina</taxon>
        <taxon>Glomeromycetes</taxon>
        <taxon>Diversisporales</taxon>
        <taxon>Gigasporaceae</taxon>
        <taxon>Racocetra</taxon>
    </lineage>
</organism>
<reference evidence="1" key="1">
    <citation type="submission" date="2021-06" db="EMBL/GenBank/DDBJ databases">
        <authorList>
            <person name="Kallberg Y."/>
            <person name="Tangrot J."/>
            <person name="Rosling A."/>
        </authorList>
    </citation>
    <scope>NUCLEOTIDE SEQUENCE</scope>
    <source>
        <strain evidence="1">IN212</strain>
    </source>
</reference>
<protein>
    <submittedName>
        <fullName evidence="1">5734_t:CDS:1</fullName>
    </submittedName>
</protein>
<dbReference type="AlphaFoldDB" id="A0A9N9G3W1"/>
<evidence type="ECO:0000313" key="2">
    <source>
        <dbReference type="Proteomes" id="UP000789396"/>
    </source>
</evidence>
<proteinExistence type="predicted"/>